<keyword evidence="3" id="KW-1185">Reference proteome</keyword>
<accession>A0A4S8L9P2</accession>
<protein>
    <submittedName>
        <fullName evidence="2">Uncharacterized protein</fullName>
    </submittedName>
</protein>
<dbReference type="Proteomes" id="UP000297245">
    <property type="component" value="Unassembled WGS sequence"/>
</dbReference>
<dbReference type="EMBL" id="ML179559">
    <property type="protein sequence ID" value="THU85223.1"/>
    <property type="molecule type" value="Genomic_DNA"/>
</dbReference>
<organism evidence="2 3">
    <name type="scientific">Dendrothele bispora (strain CBS 962.96)</name>
    <dbReference type="NCBI Taxonomy" id="1314807"/>
    <lineage>
        <taxon>Eukaryota</taxon>
        <taxon>Fungi</taxon>
        <taxon>Dikarya</taxon>
        <taxon>Basidiomycota</taxon>
        <taxon>Agaricomycotina</taxon>
        <taxon>Agaricomycetes</taxon>
        <taxon>Agaricomycetidae</taxon>
        <taxon>Agaricales</taxon>
        <taxon>Agaricales incertae sedis</taxon>
        <taxon>Dendrothele</taxon>
    </lineage>
</organism>
<gene>
    <name evidence="2" type="ORF">K435DRAFT_806072</name>
</gene>
<evidence type="ECO:0000313" key="3">
    <source>
        <dbReference type="Proteomes" id="UP000297245"/>
    </source>
</evidence>
<name>A0A4S8L9P2_DENBC</name>
<feature type="compositionally biased region" description="Polar residues" evidence="1">
    <location>
        <begin position="188"/>
        <end position="222"/>
    </location>
</feature>
<proteinExistence type="predicted"/>
<evidence type="ECO:0000313" key="2">
    <source>
        <dbReference type="EMBL" id="THU85223.1"/>
    </source>
</evidence>
<feature type="region of interest" description="Disordered" evidence="1">
    <location>
        <begin position="152"/>
        <end position="223"/>
    </location>
</feature>
<reference evidence="2 3" key="1">
    <citation type="journal article" date="2019" name="Nat. Ecol. Evol.">
        <title>Megaphylogeny resolves global patterns of mushroom evolution.</title>
        <authorList>
            <person name="Varga T."/>
            <person name="Krizsan K."/>
            <person name="Foldi C."/>
            <person name="Dima B."/>
            <person name="Sanchez-Garcia M."/>
            <person name="Sanchez-Ramirez S."/>
            <person name="Szollosi G.J."/>
            <person name="Szarkandi J.G."/>
            <person name="Papp V."/>
            <person name="Albert L."/>
            <person name="Andreopoulos W."/>
            <person name="Angelini C."/>
            <person name="Antonin V."/>
            <person name="Barry K.W."/>
            <person name="Bougher N.L."/>
            <person name="Buchanan P."/>
            <person name="Buyck B."/>
            <person name="Bense V."/>
            <person name="Catcheside P."/>
            <person name="Chovatia M."/>
            <person name="Cooper J."/>
            <person name="Damon W."/>
            <person name="Desjardin D."/>
            <person name="Finy P."/>
            <person name="Geml J."/>
            <person name="Haridas S."/>
            <person name="Hughes K."/>
            <person name="Justo A."/>
            <person name="Karasinski D."/>
            <person name="Kautmanova I."/>
            <person name="Kiss B."/>
            <person name="Kocsube S."/>
            <person name="Kotiranta H."/>
            <person name="LaButti K.M."/>
            <person name="Lechner B.E."/>
            <person name="Liimatainen K."/>
            <person name="Lipzen A."/>
            <person name="Lukacs Z."/>
            <person name="Mihaltcheva S."/>
            <person name="Morgado L.N."/>
            <person name="Niskanen T."/>
            <person name="Noordeloos M.E."/>
            <person name="Ohm R.A."/>
            <person name="Ortiz-Santana B."/>
            <person name="Ovrebo C."/>
            <person name="Racz N."/>
            <person name="Riley R."/>
            <person name="Savchenko A."/>
            <person name="Shiryaev A."/>
            <person name="Soop K."/>
            <person name="Spirin V."/>
            <person name="Szebenyi C."/>
            <person name="Tomsovsky M."/>
            <person name="Tulloss R.E."/>
            <person name="Uehling J."/>
            <person name="Grigoriev I.V."/>
            <person name="Vagvolgyi C."/>
            <person name="Papp T."/>
            <person name="Martin F.M."/>
            <person name="Miettinen O."/>
            <person name="Hibbett D.S."/>
            <person name="Nagy L.G."/>
        </authorList>
    </citation>
    <scope>NUCLEOTIDE SEQUENCE [LARGE SCALE GENOMIC DNA]</scope>
    <source>
        <strain evidence="2 3">CBS 962.96</strain>
    </source>
</reference>
<dbReference type="AlphaFoldDB" id="A0A4S8L9P2"/>
<evidence type="ECO:0000256" key="1">
    <source>
        <dbReference type="SAM" id="MobiDB-lite"/>
    </source>
</evidence>
<sequence length="357" mass="39315">MNSNNQAGSPGKETNDRIQGQVQQIMRTPALKLKIQPLENSCNLKKFPSQTYSLALKLVPIYQNGSIVGIEEILAVDVDVSTNMPQVHGFDSAVTPSHSRKMEYQPLGVNLITQNADLIHISIHRHDNTQQQASFLSLPAASSVATGNVDPENTHHAITTHGLSKPPPPEISLHQPLKSHAPSIKSPALQTQLNPASVKSQNHSKSSLATQSHAQTKNNQTWAKIDLTDPARLTAYTPISPQPHAECCNGHDQNIIFTSLQLLAEPWAWPNGDFGMDLNHEEFVSTNGLAVQWPMRSASGSNGRGSHIKGSITSETIWDGKESKKYCKGSFSCSYVKPALHLRYTSIYREVFKYFDR</sequence>